<evidence type="ECO:0008006" key="4">
    <source>
        <dbReference type="Google" id="ProtNLM"/>
    </source>
</evidence>
<gene>
    <name evidence="2" type="ORF">AMECASPLE_010052</name>
</gene>
<evidence type="ECO:0000313" key="2">
    <source>
        <dbReference type="EMBL" id="MEQ2291111.1"/>
    </source>
</evidence>
<comment type="caution">
    <text evidence="2">The sequence shown here is derived from an EMBL/GenBank/DDBJ whole genome shotgun (WGS) entry which is preliminary data.</text>
</comment>
<dbReference type="Proteomes" id="UP001469553">
    <property type="component" value="Unassembled WGS sequence"/>
</dbReference>
<feature type="region of interest" description="Disordered" evidence="1">
    <location>
        <begin position="59"/>
        <end position="85"/>
    </location>
</feature>
<reference evidence="2 3" key="1">
    <citation type="submission" date="2021-06" db="EMBL/GenBank/DDBJ databases">
        <authorList>
            <person name="Palmer J.M."/>
        </authorList>
    </citation>
    <scope>NUCLEOTIDE SEQUENCE [LARGE SCALE GENOMIC DNA]</scope>
    <source>
        <strain evidence="2 3">AS_MEX2019</strain>
        <tissue evidence="2">Muscle</tissue>
    </source>
</reference>
<evidence type="ECO:0000256" key="1">
    <source>
        <dbReference type="SAM" id="MobiDB-lite"/>
    </source>
</evidence>
<evidence type="ECO:0000313" key="3">
    <source>
        <dbReference type="Proteomes" id="UP001469553"/>
    </source>
</evidence>
<protein>
    <recommendedName>
        <fullName evidence="4">Secreted protein</fullName>
    </recommendedName>
</protein>
<sequence length="119" mass="12537">MVRVCVCVCVLCSRKTPATPSSHPGSWGWREGSVVGVKQGTGQCVCPTACKALNLSETVHSPTSFGDRGGRGEREPRSTLAQDKVLRSEQVSVSCSSSSSWSSLVSPKFSWLGSSSSLS</sequence>
<name>A0ABV0YBJ2_9TELE</name>
<dbReference type="EMBL" id="JAHRIP010028790">
    <property type="protein sequence ID" value="MEQ2291111.1"/>
    <property type="molecule type" value="Genomic_DNA"/>
</dbReference>
<organism evidence="2 3">
    <name type="scientific">Ameca splendens</name>
    <dbReference type="NCBI Taxonomy" id="208324"/>
    <lineage>
        <taxon>Eukaryota</taxon>
        <taxon>Metazoa</taxon>
        <taxon>Chordata</taxon>
        <taxon>Craniata</taxon>
        <taxon>Vertebrata</taxon>
        <taxon>Euteleostomi</taxon>
        <taxon>Actinopterygii</taxon>
        <taxon>Neopterygii</taxon>
        <taxon>Teleostei</taxon>
        <taxon>Neoteleostei</taxon>
        <taxon>Acanthomorphata</taxon>
        <taxon>Ovalentaria</taxon>
        <taxon>Atherinomorphae</taxon>
        <taxon>Cyprinodontiformes</taxon>
        <taxon>Goodeidae</taxon>
        <taxon>Ameca</taxon>
    </lineage>
</organism>
<keyword evidence="3" id="KW-1185">Reference proteome</keyword>
<feature type="compositionally biased region" description="Basic and acidic residues" evidence="1">
    <location>
        <begin position="68"/>
        <end position="77"/>
    </location>
</feature>
<proteinExistence type="predicted"/>
<feature type="region of interest" description="Disordered" evidence="1">
    <location>
        <begin position="97"/>
        <end position="119"/>
    </location>
</feature>
<accession>A0ABV0YBJ2</accession>